<gene>
    <name evidence="2" type="ORF">J2Z63_000306</name>
</gene>
<sequence length="224" mass="25572">MTVQQQELINKPDLAFITKQNWFSVWKNYFWPSSTRIAILSILLAIEIVCVLFSKYVMGIVRIQGFLVLELNLWVFAVAAVATNFFWSSIFTLSSIWLRFAFGLSEPIGLLSLTFVDFGSIVALSLVLFIVKRIYFVSNKYEKYSNHEFKWIVLACLAAIVVGSLLAAITNYTFILKLYGTPKESIKGFTVLTFGFTVLKLTINYAIFLVVYDRVKTILKNSHI</sequence>
<feature type="transmembrane region" description="Helical" evidence="1">
    <location>
        <begin position="189"/>
        <end position="212"/>
    </location>
</feature>
<dbReference type="RefSeq" id="WP_307444491.1">
    <property type="nucleotide sequence ID" value="NZ_JAUSWP010000002.1"/>
</dbReference>
<keyword evidence="3" id="KW-1185">Reference proteome</keyword>
<feature type="transmembrane region" description="Helical" evidence="1">
    <location>
        <begin position="151"/>
        <end position="169"/>
    </location>
</feature>
<keyword evidence="1" id="KW-0812">Transmembrane</keyword>
<dbReference type="NCBIfam" id="NF043064">
    <property type="entry name" value="MMSYN1_0877"/>
    <property type="match status" value="1"/>
</dbReference>
<keyword evidence="1" id="KW-1133">Transmembrane helix</keyword>
<evidence type="ECO:0000313" key="2">
    <source>
        <dbReference type="EMBL" id="MDQ0567663.1"/>
    </source>
</evidence>
<feature type="transmembrane region" description="Helical" evidence="1">
    <location>
        <begin position="37"/>
        <end position="61"/>
    </location>
</feature>
<proteinExistence type="predicted"/>
<accession>A0ABU0NDY6</accession>
<feature type="transmembrane region" description="Helical" evidence="1">
    <location>
        <begin position="110"/>
        <end position="131"/>
    </location>
</feature>
<keyword evidence="1" id="KW-0472">Membrane</keyword>
<dbReference type="Gene3D" id="1.10.1760.20">
    <property type="match status" value="1"/>
</dbReference>
<evidence type="ECO:0000256" key="1">
    <source>
        <dbReference type="SAM" id="Phobius"/>
    </source>
</evidence>
<evidence type="ECO:0000313" key="3">
    <source>
        <dbReference type="Proteomes" id="UP001236620"/>
    </source>
</evidence>
<dbReference type="EMBL" id="JAUSWP010000002">
    <property type="protein sequence ID" value="MDQ0567663.1"/>
    <property type="molecule type" value="Genomic_DNA"/>
</dbReference>
<dbReference type="Proteomes" id="UP001236620">
    <property type="component" value="Unassembled WGS sequence"/>
</dbReference>
<feature type="transmembrane region" description="Helical" evidence="1">
    <location>
        <begin position="73"/>
        <end position="98"/>
    </location>
</feature>
<reference evidence="2" key="1">
    <citation type="submission" date="2023-07" db="EMBL/GenBank/DDBJ databases">
        <title>Genomic Encyclopedia of Type Strains, Phase IV (KMG-IV): sequencing the most valuable type-strain genomes for metagenomic binning, comparative biology and taxonomic classification.</title>
        <authorList>
            <person name="Goeker M."/>
        </authorList>
    </citation>
    <scope>NUCLEOTIDE SEQUENCE [LARGE SCALE GENOMIC DNA]</scope>
    <source>
        <strain evidence="2">DSM 22019</strain>
    </source>
</reference>
<comment type="caution">
    <text evidence="2">The sequence shown here is derived from an EMBL/GenBank/DDBJ whole genome shotgun (WGS) entry which is preliminary data.</text>
</comment>
<protein>
    <submittedName>
        <fullName evidence="2">Riboflavin transporter FmnP</fullName>
    </submittedName>
</protein>
<dbReference type="InterPro" id="IPR053647">
    <property type="entry name" value="Riboflavin_Transporter_RibV"/>
</dbReference>
<name>A0ABU0NDY6_9MOLU</name>
<organism evidence="2 3">
    <name type="scientific">Mycoplasma yeatsii</name>
    <dbReference type="NCBI Taxonomy" id="51365"/>
    <lineage>
        <taxon>Bacteria</taxon>
        <taxon>Bacillati</taxon>
        <taxon>Mycoplasmatota</taxon>
        <taxon>Mollicutes</taxon>
        <taxon>Mycoplasmataceae</taxon>
        <taxon>Mycoplasma</taxon>
    </lineage>
</organism>